<name>A0A9D4KMK9_DREPO</name>
<protein>
    <recommendedName>
        <fullName evidence="3">C2H2-type domain-containing protein</fullName>
    </recommendedName>
</protein>
<keyword evidence="2" id="KW-1185">Reference proteome</keyword>
<gene>
    <name evidence="1" type="ORF">DPMN_115307</name>
</gene>
<evidence type="ECO:0000313" key="2">
    <source>
        <dbReference type="Proteomes" id="UP000828390"/>
    </source>
</evidence>
<dbReference type="AlphaFoldDB" id="A0A9D4KMK9"/>
<evidence type="ECO:0000313" key="1">
    <source>
        <dbReference type="EMBL" id="KAH3841826.1"/>
    </source>
</evidence>
<sequence length="109" mass="12133">MQIIRENLYYRRRVCVSKKCDETLADVNAFDTQNVTSHGHFTCLISLSTFTSRNYMKRHIRIHTSRTGATSVLKVSPGTTISSATCCATHSRRRIDVSSAKPAMPTAPA</sequence>
<evidence type="ECO:0008006" key="3">
    <source>
        <dbReference type="Google" id="ProtNLM"/>
    </source>
</evidence>
<accession>A0A9D4KMK9</accession>
<comment type="caution">
    <text evidence="1">The sequence shown here is derived from an EMBL/GenBank/DDBJ whole genome shotgun (WGS) entry which is preliminary data.</text>
</comment>
<dbReference type="Proteomes" id="UP000828390">
    <property type="component" value="Unassembled WGS sequence"/>
</dbReference>
<reference evidence="1" key="1">
    <citation type="journal article" date="2019" name="bioRxiv">
        <title>The Genome of the Zebra Mussel, Dreissena polymorpha: A Resource for Invasive Species Research.</title>
        <authorList>
            <person name="McCartney M.A."/>
            <person name="Auch B."/>
            <person name="Kono T."/>
            <person name="Mallez S."/>
            <person name="Zhang Y."/>
            <person name="Obille A."/>
            <person name="Becker A."/>
            <person name="Abrahante J.E."/>
            <person name="Garbe J."/>
            <person name="Badalamenti J.P."/>
            <person name="Herman A."/>
            <person name="Mangelson H."/>
            <person name="Liachko I."/>
            <person name="Sullivan S."/>
            <person name="Sone E.D."/>
            <person name="Koren S."/>
            <person name="Silverstein K.A.T."/>
            <person name="Beckman K.B."/>
            <person name="Gohl D.M."/>
        </authorList>
    </citation>
    <scope>NUCLEOTIDE SEQUENCE</scope>
    <source>
        <strain evidence="1">Duluth1</strain>
        <tissue evidence="1">Whole animal</tissue>
    </source>
</reference>
<dbReference type="EMBL" id="JAIWYP010000004">
    <property type="protein sequence ID" value="KAH3841826.1"/>
    <property type="molecule type" value="Genomic_DNA"/>
</dbReference>
<organism evidence="1 2">
    <name type="scientific">Dreissena polymorpha</name>
    <name type="common">Zebra mussel</name>
    <name type="synonym">Mytilus polymorpha</name>
    <dbReference type="NCBI Taxonomy" id="45954"/>
    <lineage>
        <taxon>Eukaryota</taxon>
        <taxon>Metazoa</taxon>
        <taxon>Spiralia</taxon>
        <taxon>Lophotrochozoa</taxon>
        <taxon>Mollusca</taxon>
        <taxon>Bivalvia</taxon>
        <taxon>Autobranchia</taxon>
        <taxon>Heteroconchia</taxon>
        <taxon>Euheterodonta</taxon>
        <taxon>Imparidentia</taxon>
        <taxon>Neoheterodontei</taxon>
        <taxon>Myida</taxon>
        <taxon>Dreissenoidea</taxon>
        <taxon>Dreissenidae</taxon>
        <taxon>Dreissena</taxon>
    </lineage>
</organism>
<reference evidence="1" key="2">
    <citation type="submission" date="2020-11" db="EMBL/GenBank/DDBJ databases">
        <authorList>
            <person name="McCartney M.A."/>
            <person name="Auch B."/>
            <person name="Kono T."/>
            <person name="Mallez S."/>
            <person name="Becker A."/>
            <person name="Gohl D.M."/>
            <person name="Silverstein K.A.T."/>
            <person name="Koren S."/>
            <person name="Bechman K.B."/>
            <person name="Herman A."/>
            <person name="Abrahante J.E."/>
            <person name="Garbe J."/>
        </authorList>
    </citation>
    <scope>NUCLEOTIDE SEQUENCE</scope>
    <source>
        <strain evidence="1">Duluth1</strain>
        <tissue evidence="1">Whole animal</tissue>
    </source>
</reference>
<proteinExistence type="predicted"/>